<name>A0A8R1UPU8_PRIPA</name>
<reference evidence="7" key="2">
    <citation type="submission" date="2022-06" db="UniProtKB">
        <authorList>
            <consortium name="EnsemblMetazoa"/>
        </authorList>
    </citation>
    <scope>IDENTIFICATION</scope>
    <source>
        <strain evidence="7">PS312</strain>
    </source>
</reference>
<keyword evidence="1 3" id="KW-0479">Metal-binding</keyword>
<evidence type="ECO:0000256" key="1">
    <source>
        <dbReference type="ARBA" id="ARBA00022771"/>
    </source>
</evidence>
<evidence type="ECO:0000313" key="7">
    <source>
        <dbReference type="EnsemblMetazoa" id="PPA37515.1"/>
    </source>
</evidence>
<dbReference type="PROSITE" id="PS50089">
    <property type="entry name" value="ZF_RING_2"/>
    <property type="match status" value="1"/>
</dbReference>
<evidence type="ECO:0000256" key="2">
    <source>
        <dbReference type="ARBA" id="ARBA00022833"/>
    </source>
</evidence>
<feature type="region of interest" description="Disordered" evidence="5">
    <location>
        <begin position="20"/>
        <end position="50"/>
    </location>
</feature>
<evidence type="ECO:0000259" key="6">
    <source>
        <dbReference type="PROSITE" id="PS50089"/>
    </source>
</evidence>
<evidence type="ECO:0000256" key="4">
    <source>
        <dbReference type="SAM" id="Coils"/>
    </source>
</evidence>
<keyword evidence="1 3" id="KW-0863">Zinc-finger</keyword>
<dbReference type="Pfam" id="PF13639">
    <property type="entry name" value="zf-RING_2"/>
    <property type="match status" value="1"/>
</dbReference>
<sequence length="296" mass="33726">MPSTHRQSSLFNWLDKSSSSSLQSVHNPAIAKSEPRTPRTLKTPTTPRIPKIPRTLKTALTPRQIVAQMLPKSIMTPKVFKTPRSIGRTTGMMKKTEPVCAICTKELIEMRNGRIGCGHRFHRTCILKVLETKENTSEQNCPICKAPYGFILCGRSKIDSVDAFGDLQQPGMMYARRMANAKRIADRTEETEYAFVRLVHTTALETIHETLEIVRSERIEAEIFEKSDEFMNDIDEEIEKLEKRKKIFIDMQKVDEGVEILLRELKGDRSGDLNSLFTYPEDGDCCGIHDCSMDEE</sequence>
<evidence type="ECO:0000313" key="8">
    <source>
        <dbReference type="Proteomes" id="UP000005239"/>
    </source>
</evidence>
<dbReference type="EnsemblMetazoa" id="PPA37515.1">
    <property type="protein sequence ID" value="PPA37515.1"/>
    <property type="gene ID" value="WBGene00275884"/>
</dbReference>
<feature type="domain" description="RING-type" evidence="6">
    <location>
        <begin position="100"/>
        <end position="145"/>
    </location>
</feature>
<feature type="coiled-coil region" evidence="4">
    <location>
        <begin position="224"/>
        <end position="251"/>
    </location>
</feature>
<dbReference type="Proteomes" id="UP000005239">
    <property type="component" value="Unassembled WGS sequence"/>
</dbReference>
<evidence type="ECO:0000256" key="5">
    <source>
        <dbReference type="SAM" id="MobiDB-lite"/>
    </source>
</evidence>
<dbReference type="AlphaFoldDB" id="A0A8R1UPU8"/>
<dbReference type="Gene3D" id="3.30.40.10">
    <property type="entry name" value="Zinc/RING finger domain, C3HC4 (zinc finger)"/>
    <property type="match status" value="1"/>
</dbReference>
<reference evidence="8" key="1">
    <citation type="journal article" date="2008" name="Nat. Genet.">
        <title>The Pristionchus pacificus genome provides a unique perspective on nematode lifestyle and parasitism.</title>
        <authorList>
            <person name="Dieterich C."/>
            <person name="Clifton S.W."/>
            <person name="Schuster L.N."/>
            <person name="Chinwalla A."/>
            <person name="Delehaunty K."/>
            <person name="Dinkelacker I."/>
            <person name="Fulton L."/>
            <person name="Fulton R."/>
            <person name="Godfrey J."/>
            <person name="Minx P."/>
            <person name="Mitreva M."/>
            <person name="Roeseler W."/>
            <person name="Tian H."/>
            <person name="Witte H."/>
            <person name="Yang S.P."/>
            <person name="Wilson R.K."/>
            <person name="Sommer R.J."/>
        </authorList>
    </citation>
    <scope>NUCLEOTIDE SEQUENCE [LARGE SCALE GENOMIC DNA]</scope>
    <source>
        <strain evidence="8">PS312</strain>
    </source>
</reference>
<dbReference type="GO" id="GO:0008270">
    <property type="term" value="F:zinc ion binding"/>
    <property type="evidence" value="ECO:0007669"/>
    <property type="project" value="UniProtKB-KW"/>
</dbReference>
<feature type="compositionally biased region" description="Low complexity" evidence="5">
    <location>
        <begin position="38"/>
        <end position="50"/>
    </location>
</feature>
<dbReference type="SMART" id="SM00184">
    <property type="entry name" value="RING"/>
    <property type="match status" value="1"/>
</dbReference>
<accession>A0A8R1UPU8</accession>
<dbReference type="SUPFAM" id="SSF57850">
    <property type="entry name" value="RING/U-box"/>
    <property type="match status" value="1"/>
</dbReference>
<keyword evidence="2" id="KW-0862">Zinc</keyword>
<protein>
    <recommendedName>
        <fullName evidence="6">RING-type domain-containing protein</fullName>
    </recommendedName>
</protein>
<keyword evidence="8" id="KW-1185">Reference proteome</keyword>
<proteinExistence type="predicted"/>
<dbReference type="InterPro" id="IPR001841">
    <property type="entry name" value="Znf_RING"/>
</dbReference>
<keyword evidence="4" id="KW-0175">Coiled coil</keyword>
<evidence type="ECO:0000256" key="3">
    <source>
        <dbReference type="PROSITE-ProRule" id="PRU00175"/>
    </source>
</evidence>
<organism evidence="7 8">
    <name type="scientific">Pristionchus pacificus</name>
    <name type="common">Parasitic nematode worm</name>
    <dbReference type="NCBI Taxonomy" id="54126"/>
    <lineage>
        <taxon>Eukaryota</taxon>
        <taxon>Metazoa</taxon>
        <taxon>Ecdysozoa</taxon>
        <taxon>Nematoda</taxon>
        <taxon>Chromadorea</taxon>
        <taxon>Rhabditida</taxon>
        <taxon>Rhabditina</taxon>
        <taxon>Diplogasteromorpha</taxon>
        <taxon>Diplogasteroidea</taxon>
        <taxon>Neodiplogasteridae</taxon>
        <taxon>Pristionchus</taxon>
    </lineage>
</organism>
<dbReference type="InterPro" id="IPR013083">
    <property type="entry name" value="Znf_RING/FYVE/PHD"/>
</dbReference>
<gene>
    <name evidence="7" type="primary">WBGene00275884</name>
</gene>